<protein>
    <recommendedName>
        <fullName evidence="6">5-dehydro-2-deoxygluconokinase</fullName>
        <ecNumber evidence="6">2.7.1.92</ecNumber>
    </recommendedName>
    <alternativeName>
        <fullName evidence="6">2-deoxy-5-keto-D-gluconate kinase</fullName>
        <shortName evidence="6">DKG kinase</shortName>
    </alternativeName>
</protein>
<dbReference type="InterPro" id="IPR011611">
    <property type="entry name" value="PfkB_dom"/>
</dbReference>
<dbReference type="Pfam" id="PF00294">
    <property type="entry name" value="PfkB"/>
    <property type="match status" value="1"/>
</dbReference>
<keyword evidence="5 6" id="KW-0067">ATP-binding</keyword>
<sequence>MDLGKGLEIMKKNLITFGRAAVDLNATEYNQTMEETMTFSKYVGGSPANVAIGTAKLGLNVGMIAKVSDDQHGNFVLDYMEKSGVDTRCITRDTEGRKIGLTFTEIKSPQESSILMYRDNVADLYLDVTDFDDEYIQSAETLLVSGTSLSQSPSREAALHAIETAKQNNVEVIVELDYRPYTWKSDVETSIYMTTAARRADVVIGTRDEFDVLENRENQSDEESVKNLFQYDPKLIVVKHGVKGSKAFTKEGEVIEGDVYKTKVLKTFGAGDSFASGFIYALKKNKSIQEALKYGSAAASIVVSRHSSSDAMPTVEDIEILIQKHEG</sequence>
<dbReference type="Proteomes" id="UP001597520">
    <property type="component" value="Unassembled WGS sequence"/>
</dbReference>
<dbReference type="RefSeq" id="WP_380713502.1">
    <property type="nucleotide sequence ID" value="NZ_JBHUML010000003.1"/>
</dbReference>
<dbReference type="EC" id="2.7.1.92" evidence="6"/>
<dbReference type="PANTHER" id="PTHR43085">
    <property type="entry name" value="HEXOKINASE FAMILY MEMBER"/>
    <property type="match status" value="1"/>
</dbReference>
<evidence type="ECO:0000256" key="6">
    <source>
        <dbReference type="HAMAP-Rule" id="MF_01668"/>
    </source>
</evidence>
<name>A0ABW5T466_9BACI</name>
<dbReference type="NCBIfam" id="TIGR04382">
    <property type="entry name" value="myo_inos_iolC_N"/>
    <property type="match status" value="1"/>
</dbReference>
<dbReference type="Gene3D" id="2.20.150.10">
    <property type="entry name" value="putative 5-dehydro-2- deoxygluconokinase"/>
    <property type="match status" value="1"/>
</dbReference>
<dbReference type="HAMAP" id="MF_01668">
    <property type="entry name" value="IolC"/>
    <property type="match status" value="1"/>
</dbReference>
<comment type="caution">
    <text evidence="8">The sequence shown here is derived from an EMBL/GenBank/DDBJ whole genome shotgun (WGS) entry which is preliminary data.</text>
</comment>
<evidence type="ECO:0000256" key="4">
    <source>
        <dbReference type="ARBA" id="ARBA00022777"/>
    </source>
</evidence>
<dbReference type="InterPro" id="IPR022841">
    <property type="entry name" value="DKG_kinase_firmi"/>
</dbReference>
<gene>
    <name evidence="6 8" type="primary">iolC</name>
    <name evidence="8" type="ORF">ACFSUB_12055</name>
</gene>
<dbReference type="InterPro" id="IPR029056">
    <property type="entry name" value="Ribokinase-like"/>
</dbReference>
<comment type="catalytic activity">
    <reaction evidence="6">
        <text>5-dehydro-2-deoxy-D-gluconate + ATP = 6-phospho-5-dehydro-2-deoxy-D-gluconate + ADP + H(+)</text>
        <dbReference type="Rhea" id="RHEA:13497"/>
        <dbReference type="ChEBI" id="CHEBI:15378"/>
        <dbReference type="ChEBI" id="CHEBI:16669"/>
        <dbReference type="ChEBI" id="CHEBI:30616"/>
        <dbReference type="ChEBI" id="CHEBI:57949"/>
        <dbReference type="ChEBI" id="CHEBI:456216"/>
        <dbReference type="EC" id="2.7.1.92"/>
    </reaction>
</comment>
<comment type="function">
    <text evidence="6">Catalyzes the phosphorylation of 5-dehydro-2-deoxy-D-gluconate (2-deoxy-5-keto-D-gluconate or DKG) to 6-phospho-5-dehydro-2-deoxy-D-gluconate (DKGP).</text>
</comment>
<feature type="domain" description="Carbohydrate kinase PfkB" evidence="7">
    <location>
        <begin position="12"/>
        <end position="314"/>
    </location>
</feature>
<comment type="pathway">
    <text evidence="6">Polyol metabolism; myo-inositol degradation into acetyl-CoA; acetyl-CoA from myo-inositol: step 5/7.</text>
</comment>
<dbReference type="SUPFAM" id="SSF53613">
    <property type="entry name" value="Ribokinase-like"/>
    <property type="match status" value="1"/>
</dbReference>
<dbReference type="InterPro" id="IPR023314">
    <property type="entry name" value="Myo_inos_IolC-like_sf"/>
</dbReference>
<evidence type="ECO:0000256" key="3">
    <source>
        <dbReference type="ARBA" id="ARBA00022741"/>
    </source>
</evidence>
<organism evidence="8 9">
    <name type="scientific">Salibacterium lacus</name>
    <dbReference type="NCBI Taxonomy" id="1898109"/>
    <lineage>
        <taxon>Bacteria</taxon>
        <taxon>Bacillati</taxon>
        <taxon>Bacillota</taxon>
        <taxon>Bacilli</taxon>
        <taxon>Bacillales</taxon>
        <taxon>Bacillaceae</taxon>
    </lineage>
</organism>
<dbReference type="CDD" id="cd01166">
    <property type="entry name" value="KdgK"/>
    <property type="match status" value="1"/>
</dbReference>
<proteinExistence type="inferred from homology"/>
<evidence type="ECO:0000256" key="2">
    <source>
        <dbReference type="ARBA" id="ARBA00022679"/>
    </source>
</evidence>
<comment type="similarity">
    <text evidence="1 6">Belongs to the carbohydrate kinase PfkB family.</text>
</comment>
<dbReference type="InterPro" id="IPR030830">
    <property type="entry name" value="Myo_inos_IolC"/>
</dbReference>
<evidence type="ECO:0000313" key="9">
    <source>
        <dbReference type="Proteomes" id="UP001597520"/>
    </source>
</evidence>
<dbReference type="InterPro" id="IPR050306">
    <property type="entry name" value="PfkB_Carbo_kinase"/>
</dbReference>
<evidence type="ECO:0000313" key="8">
    <source>
        <dbReference type="EMBL" id="MFD2706199.1"/>
    </source>
</evidence>
<dbReference type="EMBL" id="JBHUML010000003">
    <property type="protein sequence ID" value="MFD2706199.1"/>
    <property type="molecule type" value="Genomic_DNA"/>
</dbReference>
<evidence type="ECO:0000256" key="1">
    <source>
        <dbReference type="ARBA" id="ARBA00010688"/>
    </source>
</evidence>
<keyword evidence="9" id="KW-1185">Reference proteome</keyword>
<evidence type="ECO:0000259" key="7">
    <source>
        <dbReference type="Pfam" id="PF00294"/>
    </source>
</evidence>
<dbReference type="Gene3D" id="3.40.1190.20">
    <property type="match status" value="1"/>
</dbReference>
<dbReference type="PANTHER" id="PTHR43085:SF49">
    <property type="entry name" value="5-DEHYDRO-2-DEOXYGLUCONOKINASE"/>
    <property type="match status" value="1"/>
</dbReference>
<keyword evidence="2 6" id="KW-0808">Transferase</keyword>
<reference evidence="9" key="1">
    <citation type="journal article" date="2019" name="Int. J. Syst. Evol. Microbiol.">
        <title>The Global Catalogue of Microorganisms (GCM) 10K type strain sequencing project: providing services to taxonomists for standard genome sequencing and annotation.</title>
        <authorList>
            <consortium name="The Broad Institute Genomics Platform"/>
            <consortium name="The Broad Institute Genome Sequencing Center for Infectious Disease"/>
            <person name="Wu L."/>
            <person name="Ma J."/>
        </authorList>
    </citation>
    <scope>NUCLEOTIDE SEQUENCE [LARGE SCALE GENOMIC DNA]</scope>
    <source>
        <strain evidence="9">KCTC 33792</strain>
    </source>
</reference>
<dbReference type="PROSITE" id="PS00584">
    <property type="entry name" value="PFKB_KINASES_2"/>
    <property type="match status" value="1"/>
</dbReference>
<keyword evidence="4 6" id="KW-0418">Kinase</keyword>
<dbReference type="GO" id="GO:0047590">
    <property type="term" value="F:5-dehydro-2-deoxygluconokinase activity"/>
    <property type="evidence" value="ECO:0007669"/>
    <property type="project" value="UniProtKB-EC"/>
</dbReference>
<dbReference type="InterPro" id="IPR002173">
    <property type="entry name" value="Carboh/pur_kinase_PfkB_CS"/>
</dbReference>
<accession>A0ABW5T466</accession>
<evidence type="ECO:0000256" key="5">
    <source>
        <dbReference type="ARBA" id="ARBA00022840"/>
    </source>
</evidence>
<keyword evidence="3 6" id="KW-0547">Nucleotide-binding</keyword>